<sequence>MQFLTDYLQPLHTWLYTHPHWALIFTFLISFSESLAIIGSIIPGSVTMTAIGILAGSGVMRIDLTLLAATLGAIAGDGVSYALGYKFRHSLPNIWPFYRYPHWLNYGREYFAKHGGKSVLIGRFIGPLRSIIPVIAGMMHMNAWHFLIANIISAIGWAILYVMPGVLVGAASSELSAEGASKLFLLIIILLLLAWLLTIGMKWLFQRIKSLLKTNLHQFWLWSREHPRMSYYFTLLTPETETNHYATVILILLFFLTLLFSIVLTALVAISSFIHSLDDTVYLFLQSIRTQPFDLFFIAISLFTSAFVLLALIISITVYSVYYKDWRMLRYWLSISFFCTILVFLFSEFISVPSLHGGLIEYKKHLTYPATNLTLATSLFSFLIFYITRYKTILTLGIRIFLLVILLLAGISEIYLGNNWFSSVLGAYFIGFTLCLGHWIFYRQAQLSSNRSQSPIVFSCLVLVLTASLMYGFCFKKIIDTDYPYLKPHLLTEETWWKQQYPLLPLFTTNRTGQPAGTFNLQYSGSIKALEKKLEQQGWKKQSSSFFLKILLRAQGQRSNAKPLVTQFYRNKKPALIMTYGSHGGSSLWIIQFWRSNYYLNHYKQPIWLGSIEPANHNKISSEGSLQDFHLLTSALSGFSFNWVSLNKEQLKTGKQVQPTTILLIKQSLSKE</sequence>
<evidence type="ECO:0000256" key="1">
    <source>
        <dbReference type="ARBA" id="ARBA00004651"/>
    </source>
</evidence>
<evidence type="ECO:0000256" key="3">
    <source>
        <dbReference type="ARBA" id="ARBA00022475"/>
    </source>
</evidence>
<evidence type="ECO:0000256" key="2">
    <source>
        <dbReference type="ARBA" id="ARBA00010792"/>
    </source>
</evidence>
<keyword evidence="5 7" id="KW-1133">Transmembrane helix</keyword>
<dbReference type="EMBL" id="RZGR01000019">
    <property type="protein sequence ID" value="RUQ85207.1"/>
    <property type="molecule type" value="Genomic_DNA"/>
</dbReference>
<accession>A0A3S0WRF0</accession>
<feature type="transmembrane region" description="Helical" evidence="7">
    <location>
        <begin position="400"/>
        <end position="417"/>
    </location>
</feature>
<keyword evidence="11" id="KW-1185">Reference proteome</keyword>
<feature type="transmembrane region" description="Helical" evidence="7">
    <location>
        <begin position="21"/>
        <end position="42"/>
    </location>
</feature>
<evidence type="ECO:0000259" key="8">
    <source>
        <dbReference type="Pfam" id="PF09335"/>
    </source>
</evidence>
<dbReference type="Pfam" id="PF14067">
    <property type="entry name" value="LssY_C"/>
    <property type="match status" value="1"/>
</dbReference>
<dbReference type="InterPro" id="IPR032818">
    <property type="entry name" value="DedA-like"/>
</dbReference>
<evidence type="ECO:0000256" key="7">
    <source>
        <dbReference type="SAM" id="Phobius"/>
    </source>
</evidence>
<dbReference type="RefSeq" id="WP_127111317.1">
    <property type="nucleotide sequence ID" value="NZ_RZGR01000019.1"/>
</dbReference>
<dbReference type="InterPro" id="IPR032816">
    <property type="entry name" value="VTT_dom"/>
</dbReference>
<dbReference type="GO" id="GO:0005886">
    <property type="term" value="C:plasma membrane"/>
    <property type="evidence" value="ECO:0007669"/>
    <property type="project" value="UniProtKB-SubCell"/>
</dbReference>
<feature type="domain" description="VTT" evidence="8">
    <location>
        <begin position="42"/>
        <end position="165"/>
    </location>
</feature>
<dbReference type="SUPFAM" id="SSF48317">
    <property type="entry name" value="Acid phosphatase/Vanadium-dependent haloperoxidase"/>
    <property type="match status" value="1"/>
</dbReference>
<protein>
    <submittedName>
        <fullName evidence="10">Uncharacterized protein</fullName>
    </submittedName>
</protein>
<proteinExistence type="inferred from homology"/>
<dbReference type="AlphaFoldDB" id="A0A3S0WRF0"/>
<keyword evidence="3" id="KW-1003">Cell membrane</keyword>
<organism evidence="10 11">
    <name type="scientific">Legionella septentrionalis</name>
    <dbReference type="NCBI Taxonomy" id="2498109"/>
    <lineage>
        <taxon>Bacteria</taxon>
        <taxon>Pseudomonadati</taxon>
        <taxon>Pseudomonadota</taxon>
        <taxon>Gammaproteobacteria</taxon>
        <taxon>Legionellales</taxon>
        <taxon>Legionellaceae</taxon>
        <taxon>Legionella</taxon>
    </lineage>
</organism>
<feature type="domain" description="LssY-like C-terminal" evidence="9">
    <location>
        <begin position="505"/>
        <end position="619"/>
    </location>
</feature>
<feature type="transmembrane region" description="Helical" evidence="7">
    <location>
        <begin position="423"/>
        <end position="442"/>
    </location>
</feature>
<evidence type="ECO:0000259" key="9">
    <source>
        <dbReference type="Pfam" id="PF14067"/>
    </source>
</evidence>
<evidence type="ECO:0000256" key="4">
    <source>
        <dbReference type="ARBA" id="ARBA00022692"/>
    </source>
</evidence>
<evidence type="ECO:0000256" key="5">
    <source>
        <dbReference type="ARBA" id="ARBA00022989"/>
    </source>
</evidence>
<comment type="similarity">
    <text evidence="2">Belongs to the DedA family.</text>
</comment>
<reference evidence="10 11" key="1">
    <citation type="submission" date="2018-12" db="EMBL/GenBank/DDBJ databases">
        <title>Legionella sp,whole genome shotgun sequence.</title>
        <authorList>
            <person name="Wu H."/>
        </authorList>
    </citation>
    <scope>NUCLEOTIDE SEQUENCE [LARGE SCALE GENOMIC DNA]</scope>
    <source>
        <strain evidence="11">km714</strain>
    </source>
</reference>
<evidence type="ECO:0000256" key="6">
    <source>
        <dbReference type="ARBA" id="ARBA00023136"/>
    </source>
</evidence>
<dbReference type="InterPro" id="IPR025902">
    <property type="entry name" value="LssY-like-C_dom"/>
</dbReference>
<evidence type="ECO:0000313" key="11">
    <source>
        <dbReference type="Proteomes" id="UP000288012"/>
    </source>
</evidence>
<feature type="transmembrane region" description="Helical" evidence="7">
    <location>
        <begin position="454"/>
        <end position="473"/>
    </location>
</feature>
<comment type="caution">
    <text evidence="10">The sequence shown here is derived from an EMBL/GenBank/DDBJ whole genome shotgun (WGS) entry which is preliminary data.</text>
</comment>
<dbReference type="PANTHER" id="PTHR30353">
    <property type="entry name" value="INNER MEMBRANE PROTEIN DEDA-RELATED"/>
    <property type="match status" value="1"/>
</dbReference>
<feature type="transmembrane region" description="Helical" evidence="7">
    <location>
        <begin position="295"/>
        <end position="319"/>
    </location>
</feature>
<comment type="subcellular location">
    <subcellularLocation>
        <location evidence="1">Cell membrane</location>
        <topology evidence="1">Multi-pass membrane protein</topology>
    </subcellularLocation>
</comment>
<keyword evidence="6 7" id="KW-0472">Membrane</keyword>
<gene>
    <name evidence="10" type="ORF">EKM59_07265</name>
</gene>
<dbReference type="Pfam" id="PF09335">
    <property type="entry name" value="VTT_dom"/>
    <property type="match status" value="1"/>
</dbReference>
<feature type="transmembrane region" description="Helical" evidence="7">
    <location>
        <begin position="143"/>
        <end position="163"/>
    </location>
</feature>
<keyword evidence="4 7" id="KW-0812">Transmembrane</keyword>
<feature type="transmembrane region" description="Helical" evidence="7">
    <location>
        <begin position="62"/>
        <end position="83"/>
    </location>
</feature>
<dbReference type="InterPro" id="IPR036938">
    <property type="entry name" value="PAP2/HPO_sf"/>
</dbReference>
<feature type="transmembrane region" description="Helical" evidence="7">
    <location>
        <begin position="370"/>
        <end position="388"/>
    </location>
</feature>
<feature type="transmembrane region" description="Helical" evidence="7">
    <location>
        <begin position="331"/>
        <end position="350"/>
    </location>
</feature>
<feature type="transmembrane region" description="Helical" evidence="7">
    <location>
        <begin position="183"/>
        <end position="205"/>
    </location>
</feature>
<dbReference type="PANTHER" id="PTHR30353:SF15">
    <property type="entry name" value="INNER MEMBRANE PROTEIN YABI"/>
    <property type="match status" value="1"/>
</dbReference>
<feature type="transmembrane region" description="Helical" evidence="7">
    <location>
        <begin position="248"/>
        <end position="275"/>
    </location>
</feature>
<dbReference type="Proteomes" id="UP000288012">
    <property type="component" value="Unassembled WGS sequence"/>
</dbReference>
<name>A0A3S0WRF0_9GAMM</name>
<evidence type="ECO:0000313" key="10">
    <source>
        <dbReference type="EMBL" id="RUQ85207.1"/>
    </source>
</evidence>